<feature type="region of interest" description="Disordered" evidence="1">
    <location>
        <begin position="88"/>
        <end position="160"/>
    </location>
</feature>
<reference evidence="2" key="1">
    <citation type="submission" date="2009-08" db="EMBL/GenBank/DDBJ databases">
        <title>Annotation of Salpingoeca rosetta.</title>
        <authorList>
            <consortium name="The Broad Institute Genome Sequencing Platform"/>
            <person name="Russ C."/>
            <person name="Cuomo C."/>
            <person name="Burger G."/>
            <person name="Gray M.W."/>
            <person name="Holland P.W.H."/>
            <person name="King N."/>
            <person name="Lang F.B.F."/>
            <person name="Roger A.J."/>
            <person name="Ruiz-Trillo I."/>
            <person name="Young S.K."/>
            <person name="Zeng Q."/>
            <person name="Gargeya S."/>
            <person name="Alvarado L."/>
            <person name="Berlin A."/>
            <person name="Chapman S.B."/>
            <person name="Chen Z."/>
            <person name="Freedman E."/>
            <person name="Gellesch M."/>
            <person name="Goldberg J."/>
            <person name="Griggs A."/>
            <person name="Gujja S."/>
            <person name="Heilman E."/>
            <person name="Heiman D."/>
            <person name="Howarth C."/>
            <person name="Mehta T."/>
            <person name="Neiman D."/>
            <person name="Pearson M."/>
            <person name="Roberts A."/>
            <person name="Saif S."/>
            <person name="Shea T."/>
            <person name="Shenoy N."/>
            <person name="Sisk P."/>
            <person name="Stolte C."/>
            <person name="Sykes S."/>
            <person name="White J."/>
            <person name="Yandava C."/>
            <person name="Haas B."/>
            <person name="Nusbaum C."/>
            <person name="Birren B."/>
        </authorList>
    </citation>
    <scope>NUCLEOTIDE SEQUENCE [LARGE SCALE GENOMIC DNA]</scope>
    <source>
        <strain evidence="2">ATCC 50818</strain>
    </source>
</reference>
<dbReference type="AlphaFoldDB" id="F2UNN5"/>
<dbReference type="RefSeq" id="XP_004989325.1">
    <property type="nucleotide sequence ID" value="XM_004989268.1"/>
</dbReference>
<feature type="region of interest" description="Disordered" evidence="1">
    <location>
        <begin position="273"/>
        <end position="314"/>
    </location>
</feature>
<sequence length="314" mass="33069">MGAHCCRASNAVAPITGNEHEAQQQQHFNKVKQGQVQRTGSPVAVAATAAWGAAAQSNQATDQGATRDTAAAAPVSSATVAHAEAEAAAAKPYASVSDREDVRTPGGADDSAAPAEHMAEPSSSDVLPGQVVTETDDRPTASAVEDDGTRDLENPSRSSLAAAATAAVAVHRTVLDMDETSWSTDRPDLLIEPVSPVADRTGREGVEAAAGTQLTVVQGPTSTVRTTPRIRKLQERLHFVRSPFEGNRHPVSPKIRQVQLEIGFIKPAPLRDPFQSMWPSARSTATESSSNLILDSDPIQTQQPSYPTDTDSTI</sequence>
<gene>
    <name evidence="2" type="ORF">PTSG_09962</name>
</gene>
<evidence type="ECO:0000256" key="1">
    <source>
        <dbReference type="SAM" id="MobiDB-lite"/>
    </source>
</evidence>
<feature type="compositionally biased region" description="Polar residues" evidence="1">
    <location>
        <begin position="277"/>
        <end position="314"/>
    </location>
</feature>
<dbReference type="InParanoid" id="F2UNN5"/>
<dbReference type="Proteomes" id="UP000007799">
    <property type="component" value="Unassembled WGS sequence"/>
</dbReference>
<evidence type="ECO:0000313" key="3">
    <source>
        <dbReference type="Proteomes" id="UP000007799"/>
    </source>
</evidence>
<organism evidence="3">
    <name type="scientific">Salpingoeca rosetta (strain ATCC 50818 / BSB-021)</name>
    <dbReference type="NCBI Taxonomy" id="946362"/>
    <lineage>
        <taxon>Eukaryota</taxon>
        <taxon>Choanoflagellata</taxon>
        <taxon>Craspedida</taxon>
        <taxon>Salpingoecidae</taxon>
        <taxon>Salpingoeca</taxon>
    </lineage>
</organism>
<evidence type="ECO:0000313" key="2">
    <source>
        <dbReference type="EMBL" id="EGD79240.1"/>
    </source>
</evidence>
<name>F2UNN5_SALR5</name>
<keyword evidence="3" id="KW-1185">Reference proteome</keyword>
<dbReference type="GeneID" id="16069869"/>
<proteinExistence type="predicted"/>
<dbReference type="EMBL" id="GL832984">
    <property type="protein sequence ID" value="EGD79240.1"/>
    <property type="molecule type" value="Genomic_DNA"/>
</dbReference>
<protein>
    <submittedName>
        <fullName evidence="2">Uncharacterized protein</fullName>
    </submittedName>
</protein>
<dbReference type="KEGG" id="sre:PTSG_09962"/>
<accession>F2UNN5</accession>